<evidence type="ECO:0000256" key="1">
    <source>
        <dbReference type="SAM" id="SignalP"/>
    </source>
</evidence>
<dbReference type="InterPro" id="IPR012938">
    <property type="entry name" value="Glc/Sorbosone_DH"/>
</dbReference>
<organism evidence="3 4">
    <name type="scientific">Xanthomonas boreopolis</name>
    <dbReference type="NCBI Taxonomy" id="86183"/>
    <lineage>
        <taxon>Bacteria</taxon>
        <taxon>Pseudomonadati</taxon>
        <taxon>Pseudomonadota</taxon>
        <taxon>Gammaproteobacteria</taxon>
        <taxon>Lysobacterales</taxon>
        <taxon>Lysobacteraceae</taxon>
        <taxon>Xanthomonas</taxon>
    </lineage>
</organism>
<evidence type="ECO:0000259" key="2">
    <source>
        <dbReference type="Pfam" id="PF07995"/>
    </source>
</evidence>
<accession>A0A919F5Z0</accession>
<dbReference type="PANTHER" id="PTHR19328:SF75">
    <property type="entry name" value="ALDOSE SUGAR DEHYDROGENASE YLII"/>
    <property type="match status" value="1"/>
</dbReference>
<feature type="signal peptide" evidence="1">
    <location>
        <begin position="1"/>
        <end position="24"/>
    </location>
</feature>
<keyword evidence="4" id="KW-1185">Reference proteome</keyword>
<dbReference type="RefSeq" id="WP_434028618.1">
    <property type="nucleotide sequence ID" value="NZ_BNBA01000004.1"/>
</dbReference>
<dbReference type="Proteomes" id="UP000623958">
    <property type="component" value="Unassembled WGS sequence"/>
</dbReference>
<sequence length="401" mass="42372">MSLAALLPSRPARLGLLIATALLAACGNETHAPSRPQGQAAAAAPARALASQLGPIQVRELASGLAHPWAVALLPDGGFLVTERGGTLRRIGADGQVSAPLAGVPAVYARGQGGLLDVVLAPDFAQSRRIYLSYAEPGEGVLAGTAVASAILGEAGLGDVRVIYRQEPKVNSENHFGSRLAFDGQGHLFVSQGERTLRMMSQELDKLQGKLVRLDPDGGVPADNPFVGNGQARPEIWSYGHRNSQGLAFDPRTGKLWESEHGPRGGDELNLPEPGKNYGWPLITHGIDYSGQPIAEAVGNAREGLEAPHHVWEVSPGLSGMAFYTGHPGSAWNDSLLLGSLAQRNLIRLSLDGDRIAGEERLLDEIGERVRDVHVGSDGKVYVVTDEPDGKLLQITPPEAS</sequence>
<dbReference type="PANTHER" id="PTHR19328">
    <property type="entry name" value="HEDGEHOG-INTERACTING PROTEIN"/>
    <property type="match status" value="1"/>
</dbReference>
<dbReference type="Gene3D" id="2.120.10.30">
    <property type="entry name" value="TolB, C-terminal domain"/>
    <property type="match status" value="1"/>
</dbReference>
<dbReference type="AlphaFoldDB" id="A0A919F5Z0"/>
<dbReference type="InterPro" id="IPR011041">
    <property type="entry name" value="Quinoprot_gluc/sorb_DH_b-prop"/>
</dbReference>
<gene>
    <name evidence="3" type="ORF">GCM10009090_08040</name>
</gene>
<proteinExistence type="predicted"/>
<name>A0A919F5Z0_9XANT</name>
<reference evidence="3" key="1">
    <citation type="journal article" date="2014" name="Int. J. Syst. Evol. Microbiol.">
        <title>Complete genome sequence of Corynebacterium casei LMG S-19264T (=DSM 44701T), isolated from a smear-ripened cheese.</title>
        <authorList>
            <consortium name="US DOE Joint Genome Institute (JGI-PGF)"/>
            <person name="Walter F."/>
            <person name="Albersmeier A."/>
            <person name="Kalinowski J."/>
            <person name="Ruckert C."/>
        </authorList>
    </citation>
    <scope>NUCLEOTIDE SEQUENCE</scope>
    <source>
        <strain evidence="3">JCM 13306</strain>
    </source>
</reference>
<dbReference type="SUPFAM" id="SSF50952">
    <property type="entry name" value="Soluble quinoprotein glucose dehydrogenase"/>
    <property type="match status" value="1"/>
</dbReference>
<reference evidence="3" key="2">
    <citation type="submission" date="2020-09" db="EMBL/GenBank/DDBJ databases">
        <authorList>
            <person name="Sun Q."/>
            <person name="Ohkuma M."/>
        </authorList>
    </citation>
    <scope>NUCLEOTIDE SEQUENCE</scope>
    <source>
        <strain evidence="3">JCM 13306</strain>
    </source>
</reference>
<evidence type="ECO:0000313" key="3">
    <source>
        <dbReference type="EMBL" id="GHH49089.1"/>
    </source>
</evidence>
<feature type="domain" description="Glucose/Sorbosone dehydrogenase" evidence="2">
    <location>
        <begin position="65"/>
        <end position="393"/>
    </location>
</feature>
<dbReference type="InterPro" id="IPR011042">
    <property type="entry name" value="6-blade_b-propeller_TolB-like"/>
</dbReference>
<dbReference type="Pfam" id="PF07995">
    <property type="entry name" value="GSDH"/>
    <property type="match status" value="1"/>
</dbReference>
<feature type="chain" id="PRO_5036789213" description="Glucose/Sorbosone dehydrogenase domain-containing protein" evidence="1">
    <location>
        <begin position="25"/>
        <end position="401"/>
    </location>
</feature>
<keyword evidence="1" id="KW-0732">Signal</keyword>
<dbReference type="EMBL" id="BNBA01000004">
    <property type="protein sequence ID" value="GHH49089.1"/>
    <property type="molecule type" value="Genomic_DNA"/>
</dbReference>
<protein>
    <recommendedName>
        <fullName evidence="2">Glucose/Sorbosone dehydrogenase domain-containing protein</fullName>
    </recommendedName>
</protein>
<evidence type="ECO:0000313" key="4">
    <source>
        <dbReference type="Proteomes" id="UP000623958"/>
    </source>
</evidence>
<comment type="caution">
    <text evidence="3">The sequence shown here is derived from an EMBL/GenBank/DDBJ whole genome shotgun (WGS) entry which is preliminary data.</text>
</comment>